<dbReference type="EMBL" id="QRDZ01000008">
    <property type="protein sequence ID" value="RED83319.1"/>
    <property type="molecule type" value="Genomic_DNA"/>
</dbReference>
<dbReference type="RefSeq" id="WP_116060920.1">
    <property type="nucleotide sequence ID" value="NZ_QRDZ01000008.1"/>
</dbReference>
<dbReference type="AlphaFoldDB" id="A0A3D9KBM3"/>
<organism evidence="2 3">
    <name type="scientific">Cohnella phaseoli</name>
    <dbReference type="NCBI Taxonomy" id="456490"/>
    <lineage>
        <taxon>Bacteria</taxon>
        <taxon>Bacillati</taxon>
        <taxon>Bacillota</taxon>
        <taxon>Bacilli</taxon>
        <taxon>Bacillales</taxon>
        <taxon>Paenibacillaceae</taxon>
        <taxon>Cohnella</taxon>
    </lineage>
</organism>
<dbReference type="Proteomes" id="UP000256977">
    <property type="component" value="Unassembled WGS sequence"/>
</dbReference>
<feature type="domain" description="Regulatory protein YycH" evidence="1">
    <location>
        <begin position="3"/>
        <end position="422"/>
    </location>
</feature>
<dbReference type="OrthoDB" id="2382185at2"/>
<accession>A0A3D9KBM3</accession>
<proteinExistence type="predicted"/>
<comment type="caution">
    <text evidence="2">The sequence shown here is derived from an EMBL/GenBank/DDBJ whole genome shotgun (WGS) entry which is preliminary data.</text>
</comment>
<keyword evidence="3" id="KW-1185">Reference proteome</keyword>
<reference evidence="2 3" key="1">
    <citation type="submission" date="2018-07" db="EMBL/GenBank/DDBJ databases">
        <title>Genomic Encyclopedia of Type Strains, Phase III (KMG-III): the genomes of soil and plant-associated and newly described type strains.</title>
        <authorList>
            <person name="Whitman W."/>
        </authorList>
    </citation>
    <scope>NUCLEOTIDE SEQUENCE [LARGE SCALE GENOMIC DNA]</scope>
    <source>
        <strain evidence="2 3">CECT 7287</strain>
    </source>
</reference>
<evidence type="ECO:0000313" key="3">
    <source>
        <dbReference type="Proteomes" id="UP000256977"/>
    </source>
</evidence>
<gene>
    <name evidence="2" type="ORF">DFP98_108162</name>
</gene>
<evidence type="ECO:0000313" key="2">
    <source>
        <dbReference type="EMBL" id="RED83319.1"/>
    </source>
</evidence>
<dbReference type="InterPro" id="IPR009996">
    <property type="entry name" value="YycH"/>
</dbReference>
<dbReference type="Gene3D" id="3.30.310.160">
    <property type="entry name" value="YycH protein, domain 2"/>
    <property type="match status" value="1"/>
</dbReference>
<dbReference type="CDD" id="cd15787">
    <property type="entry name" value="YycH_N"/>
    <property type="match status" value="1"/>
</dbReference>
<protein>
    <submittedName>
        <fullName evidence="2">Regulatory protein YycH of two-component signal transduction system YycFG</fullName>
    </submittedName>
</protein>
<evidence type="ECO:0000259" key="1">
    <source>
        <dbReference type="Pfam" id="PF07435"/>
    </source>
</evidence>
<sequence length="441" mass="50194">MIEKGKSVLLFLLVVVSLYQSYLLAYSKPFLEAKVKTELDYVKTEPLGTESEVKDLIFPEQLVVHLGEDRHTVFYPSTVPYYNLILEKLRSREFKSLQRDSIRSVDWDQIARENQGIELRFGRAIPFELLQRLFKIDGDFLFSRDSIDRIWIYTSKLRDEVRTYFFSSDGRNVYEAQKADLAVLDVEGYVGFGQYWDSYVVFGEEIYIPEHPVSRMLSMEVPYDRYTAEQMQDNFLFDASSVRAIPSGAFYNDAKRAMKIEQEGTWLSYTDPIAPTEGADELVENVIAAVSFVNQHGGWNSDQNGGGNSKYALAHGNDPVDNNGNIRFQQYYRDVPIVSGTAMNFGYIQMTLQRGLVTSYARSLIMLDREVVNKKVRKLPGGSELRAILESAGGKVEALFPAFRPEKKEDKMILTPVWAVRLASGEVMIVADSILAEGTKK</sequence>
<name>A0A3D9KBM3_9BACL</name>
<dbReference type="Pfam" id="PF07435">
    <property type="entry name" value="YycH"/>
    <property type="match status" value="1"/>
</dbReference>
<dbReference type="InterPro" id="IPR042274">
    <property type="entry name" value="YycH/YycI_2"/>
</dbReference>